<dbReference type="InterPro" id="IPR014721">
    <property type="entry name" value="Ribsml_uS5_D2-typ_fold_subgr"/>
</dbReference>
<dbReference type="Pfam" id="PF08544">
    <property type="entry name" value="GHMP_kinases_C"/>
    <property type="match status" value="1"/>
</dbReference>
<evidence type="ECO:0000256" key="3">
    <source>
        <dbReference type="ARBA" id="ARBA00022777"/>
    </source>
</evidence>
<evidence type="ECO:0000313" key="8">
    <source>
        <dbReference type="Proteomes" id="UP000552038"/>
    </source>
</evidence>
<dbReference type="PANTHER" id="PTHR43527">
    <property type="entry name" value="4-DIPHOSPHOCYTIDYL-2-C-METHYL-D-ERYTHRITOL KINASE, CHLOROPLASTIC"/>
    <property type="match status" value="1"/>
</dbReference>
<evidence type="ECO:0000256" key="2">
    <source>
        <dbReference type="ARBA" id="ARBA00022741"/>
    </source>
</evidence>
<evidence type="ECO:0000256" key="1">
    <source>
        <dbReference type="ARBA" id="ARBA00022679"/>
    </source>
</evidence>
<evidence type="ECO:0000256" key="4">
    <source>
        <dbReference type="ARBA" id="ARBA00022840"/>
    </source>
</evidence>
<dbReference type="InterPro" id="IPR013750">
    <property type="entry name" value="GHMP_kinase_C_dom"/>
</dbReference>
<keyword evidence="3 7" id="KW-0418">Kinase</keyword>
<keyword evidence="4" id="KW-0067">ATP-binding</keyword>
<organism evidence="7 8">
    <name type="scientific">Paenibacillus alvei</name>
    <name type="common">Bacillus alvei</name>
    <dbReference type="NCBI Taxonomy" id="44250"/>
    <lineage>
        <taxon>Bacteria</taxon>
        <taxon>Bacillati</taxon>
        <taxon>Bacillota</taxon>
        <taxon>Bacilli</taxon>
        <taxon>Bacillales</taxon>
        <taxon>Paenibacillaceae</taxon>
        <taxon>Paenibacillus</taxon>
    </lineage>
</organism>
<dbReference type="Proteomes" id="UP000552038">
    <property type="component" value="Unassembled WGS sequence"/>
</dbReference>
<dbReference type="PIRSF" id="PIRSF033887">
    <property type="entry name" value="PduX"/>
    <property type="match status" value="1"/>
</dbReference>
<evidence type="ECO:0000259" key="6">
    <source>
        <dbReference type="Pfam" id="PF08544"/>
    </source>
</evidence>
<dbReference type="InterPro" id="IPR020568">
    <property type="entry name" value="Ribosomal_Su5_D2-typ_SF"/>
</dbReference>
<comment type="caution">
    <text evidence="7">The sequence shown here is derived from an EMBL/GenBank/DDBJ whole genome shotgun (WGS) entry which is preliminary data.</text>
</comment>
<dbReference type="InterPro" id="IPR012363">
    <property type="entry name" value="PduX"/>
</dbReference>
<reference evidence="7 8" key="1">
    <citation type="submission" date="2020-05" db="EMBL/GenBank/DDBJ databases">
        <title>Whole genome sequencing and identification of novel metabolites from Paenibacillus alvei strain JR949.</title>
        <authorList>
            <person name="Rajendhran J."/>
            <person name="Sree Pranav P."/>
            <person name="Mahalakshmi B."/>
            <person name="Karthikeyan R."/>
        </authorList>
    </citation>
    <scope>NUCLEOTIDE SEQUENCE [LARGE SCALE GENOMIC DNA]</scope>
    <source>
        <strain evidence="7 8">JR949</strain>
    </source>
</reference>
<sequence length="333" mass="37146">MMQHQMSIICTGSGKACGTFGELLQGVSVDGNDFLVTMPINRFSTATFTSYDQCSDIMVYPSSKHKSKQLADLILSHYRLPPGGMLEIESNIPVGKGLASSSADLVATIRAVSDCFQLRLDERQTEYFLRKIEPTDGVMYSGIVSFFHRHVQLHRFLGESPLLTVLGIDEGGELDTVEFNNKPKPFSNMECREYDDMLCRMTEAIRAKDVRTIGEISTRSAIMNQKLCEKKRLDDVLAICRQVDALGVIVAHSGTFIGILFTESDKRHFQQLHAARLSLLRLADEVHLFHAWNEDKKNGTDGRQFQNDEFPGRNGNGAVQTVGTATLLYGNDQ</sequence>
<proteinExistence type="predicted"/>
<protein>
    <submittedName>
        <fullName evidence="7">Kinase</fullName>
    </submittedName>
</protein>
<dbReference type="AlphaFoldDB" id="A0AAP7A2I1"/>
<dbReference type="InterPro" id="IPR006204">
    <property type="entry name" value="GHMP_kinase_N_dom"/>
</dbReference>
<dbReference type="SUPFAM" id="SSF54211">
    <property type="entry name" value="Ribosomal protein S5 domain 2-like"/>
    <property type="match status" value="1"/>
</dbReference>
<dbReference type="Pfam" id="PF00288">
    <property type="entry name" value="GHMP_kinases_N"/>
    <property type="match status" value="1"/>
</dbReference>
<dbReference type="RefSeq" id="WP_171417142.1">
    <property type="nucleotide sequence ID" value="NZ_JABFOR010000016.1"/>
</dbReference>
<dbReference type="PANTHER" id="PTHR43527:SF1">
    <property type="entry name" value="L-THREONINE KINASE"/>
    <property type="match status" value="1"/>
</dbReference>
<keyword evidence="1" id="KW-0808">Transferase</keyword>
<keyword evidence="2" id="KW-0547">Nucleotide-binding</keyword>
<gene>
    <name evidence="7" type="ORF">HMI46_14015</name>
</gene>
<dbReference type="EMBL" id="JABFOR010000016">
    <property type="protein sequence ID" value="NOJ71668.1"/>
    <property type="molecule type" value="Genomic_DNA"/>
</dbReference>
<dbReference type="GO" id="GO:0005524">
    <property type="term" value="F:ATP binding"/>
    <property type="evidence" value="ECO:0007669"/>
    <property type="project" value="UniProtKB-KW"/>
</dbReference>
<feature type="domain" description="GHMP kinase N-terminal" evidence="5">
    <location>
        <begin position="70"/>
        <end position="134"/>
    </location>
</feature>
<evidence type="ECO:0000313" key="7">
    <source>
        <dbReference type="EMBL" id="NOJ71668.1"/>
    </source>
</evidence>
<accession>A0AAP7A2I1</accession>
<evidence type="ECO:0000259" key="5">
    <source>
        <dbReference type="Pfam" id="PF00288"/>
    </source>
</evidence>
<name>A0AAP7A2I1_PAEAL</name>
<dbReference type="GO" id="GO:0016301">
    <property type="term" value="F:kinase activity"/>
    <property type="evidence" value="ECO:0007669"/>
    <property type="project" value="UniProtKB-KW"/>
</dbReference>
<dbReference type="Gene3D" id="3.30.230.10">
    <property type="match status" value="1"/>
</dbReference>
<feature type="domain" description="GHMP kinase C-terminal" evidence="6">
    <location>
        <begin position="201"/>
        <end position="266"/>
    </location>
</feature>